<gene>
    <name evidence="3" type="ORF">GN244_ATG11233</name>
    <name evidence="4" type="ORF">GN958_ATG09923</name>
</gene>
<dbReference type="Gene3D" id="3.60.40.10">
    <property type="entry name" value="PPM-type phosphatase domain"/>
    <property type="match status" value="1"/>
</dbReference>
<evidence type="ECO:0000313" key="5">
    <source>
        <dbReference type="Proteomes" id="UP000602510"/>
    </source>
</evidence>
<feature type="region of interest" description="Disordered" evidence="1">
    <location>
        <begin position="1"/>
        <end position="52"/>
    </location>
</feature>
<feature type="domain" description="PPM-type phosphatase" evidence="2">
    <location>
        <begin position="66"/>
        <end position="333"/>
    </location>
</feature>
<dbReference type="InterPro" id="IPR001932">
    <property type="entry name" value="PPM-type_phosphatase-like_dom"/>
</dbReference>
<reference evidence="3" key="1">
    <citation type="submission" date="2020-04" db="EMBL/GenBank/DDBJ databases">
        <title>Hybrid Assembly of Korean Phytophthora infestans isolates.</title>
        <authorList>
            <person name="Prokchorchik M."/>
            <person name="Lee Y."/>
            <person name="Seo J."/>
            <person name="Cho J.-H."/>
            <person name="Park Y.-E."/>
            <person name="Jang D.-C."/>
            <person name="Im J.-S."/>
            <person name="Choi J.-G."/>
            <person name="Park H.-J."/>
            <person name="Lee G.-B."/>
            <person name="Lee Y.-G."/>
            <person name="Hong S.-Y."/>
            <person name="Cho K."/>
            <person name="Sohn K.H."/>
        </authorList>
    </citation>
    <scope>NUCLEOTIDE SEQUENCE</scope>
    <source>
        <strain evidence="3">KR_1_A1</strain>
        <strain evidence="4">KR_2_A2</strain>
    </source>
</reference>
<dbReference type="PANTHER" id="PTHR13832">
    <property type="entry name" value="PROTEIN PHOSPHATASE 2C"/>
    <property type="match status" value="1"/>
</dbReference>
<proteinExistence type="predicted"/>
<dbReference type="Pfam" id="PF00481">
    <property type="entry name" value="PP2C"/>
    <property type="match status" value="1"/>
</dbReference>
<feature type="compositionally biased region" description="Basic and acidic residues" evidence="1">
    <location>
        <begin position="34"/>
        <end position="44"/>
    </location>
</feature>
<evidence type="ECO:0000259" key="2">
    <source>
        <dbReference type="PROSITE" id="PS51746"/>
    </source>
</evidence>
<sequence length="333" mass="35894">MQTAGTDPRADKDVEETKADEDNTCGPGDDATNDEEKQVDHREQTALGSANTVSAVGEKNGIRLLDVGSKSVLGCLYLHANEDRYVVESNERFHLFAVIDGHAGSKTADFLVGELFKTLDGVYDNGFDQTKVSKALDELDSRFCALIAPKRNESGACLLAILLYVDPSTNIPQKIVLNVGDCRAIVREAPDKRVEQAPTSSDAKTVALSEDHCVHNAKEKALALRRGAAIWDGRIAGILQPFRAFGNIHLKGPDRKNWVIATPEIHQSELLIGRSIFVIATDGVWGTMNNERAMKIAVEELGANGSAQSSANAIADAASRQTNDDVTVIVVSV</sequence>
<dbReference type="SUPFAM" id="SSF81606">
    <property type="entry name" value="PP2C-like"/>
    <property type="match status" value="1"/>
</dbReference>
<dbReference type="GO" id="GO:0004722">
    <property type="term" value="F:protein serine/threonine phosphatase activity"/>
    <property type="evidence" value="ECO:0007669"/>
    <property type="project" value="InterPro"/>
</dbReference>
<dbReference type="PANTHER" id="PTHR13832:SF668">
    <property type="entry name" value="PROTEIN PHOSPHATASE 2C 39-RELATED"/>
    <property type="match status" value="1"/>
</dbReference>
<dbReference type="SMART" id="SM00332">
    <property type="entry name" value="PP2Cc"/>
    <property type="match status" value="1"/>
</dbReference>
<evidence type="ECO:0000313" key="3">
    <source>
        <dbReference type="EMBL" id="KAF4036527.1"/>
    </source>
</evidence>
<dbReference type="SMART" id="SM00331">
    <property type="entry name" value="PP2C_SIG"/>
    <property type="match status" value="1"/>
</dbReference>
<evidence type="ECO:0000313" key="4">
    <source>
        <dbReference type="EMBL" id="KAF4141075.1"/>
    </source>
</evidence>
<dbReference type="EMBL" id="WSZM01000264">
    <property type="protein sequence ID" value="KAF4036527.1"/>
    <property type="molecule type" value="Genomic_DNA"/>
</dbReference>
<dbReference type="EMBL" id="JAACNO010001405">
    <property type="protein sequence ID" value="KAF4141075.1"/>
    <property type="molecule type" value="Genomic_DNA"/>
</dbReference>
<dbReference type="Proteomes" id="UP000704712">
    <property type="component" value="Unassembled WGS sequence"/>
</dbReference>
<dbReference type="InterPro" id="IPR036457">
    <property type="entry name" value="PPM-type-like_dom_sf"/>
</dbReference>
<dbReference type="Proteomes" id="UP000602510">
    <property type="component" value="Unassembled WGS sequence"/>
</dbReference>
<protein>
    <submittedName>
        <fullName evidence="3">Protein phosphatase 2C</fullName>
    </submittedName>
</protein>
<feature type="compositionally biased region" description="Basic and acidic residues" evidence="1">
    <location>
        <begin position="8"/>
        <end position="21"/>
    </location>
</feature>
<dbReference type="CDD" id="cd00143">
    <property type="entry name" value="PP2Cc"/>
    <property type="match status" value="1"/>
</dbReference>
<dbReference type="PROSITE" id="PS51746">
    <property type="entry name" value="PPM_2"/>
    <property type="match status" value="1"/>
</dbReference>
<comment type="caution">
    <text evidence="3">The sequence shown here is derived from an EMBL/GenBank/DDBJ whole genome shotgun (WGS) entry which is preliminary data.</text>
</comment>
<dbReference type="AlphaFoldDB" id="A0A833SLU0"/>
<organism evidence="3 5">
    <name type="scientific">Phytophthora infestans</name>
    <name type="common">Potato late blight agent</name>
    <name type="synonym">Botrytis infestans</name>
    <dbReference type="NCBI Taxonomy" id="4787"/>
    <lineage>
        <taxon>Eukaryota</taxon>
        <taxon>Sar</taxon>
        <taxon>Stramenopiles</taxon>
        <taxon>Oomycota</taxon>
        <taxon>Peronosporomycetes</taxon>
        <taxon>Peronosporales</taxon>
        <taxon>Peronosporaceae</taxon>
        <taxon>Phytophthora</taxon>
    </lineage>
</organism>
<evidence type="ECO:0000256" key="1">
    <source>
        <dbReference type="SAM" id="MobiDB-lite"/>
    </source>
</evidence>
<name>A0A833SLU0_PHYIN</name>
<keyword evidence="5" id="KW-1185">Reference proteome</keyword>
<dbReference type="InterPro" id="IPR015655">
    <property type="entry name" value="PP2C"/>
</dbReference>
<accession>A0A833SLU0</accession>